<accession>A0ABV9Q0B3</accession>
<comment type="caution">
    <text evidence="1">The sequence shown here is derived from an EMBL/GenBank/DDBJ whole genome shotgun (WGS) entry which is preliminary data.</text>
</comment>
<protein>
    <submittedName>
        <fullName evidence="1">Uncharacterized protein</fullName>
    </submittedName>
</protein>
<sequence>MQHLLEGETDWPANPANASALLLMQMEDINWAGFYIWKKEQVKQNIDWGEI</sequence>
<evidence type="ECO:0000313" key="1">
    <source>
        <dbReference type="EMBL" id="MFC4767249.1"/>
    </source>
</evidence>
<evidence type="ECO:0000313" key="2">
    <source>
        <dbReference type="Proteomes" id="UP001596002"/>
    </source>
</evidence>
<dbReference type="InterPro" id="IPR029016">
    <property type="entry name" value="GAF-like_dom_sf"/>
</dbReference>
<proteinExistence type="predicted"/>
<dbReference type="Proteomes" id="UP001596002">
    <property type="component" value="Unassembled WGS sequence"/>
</dbReference>
<gene>
    <name evidence="1" type="ORF">ACFO8Q_07725</name>
</gene>
<keyword evidence="2" id="KW-1185">Reference proteome</keyword>
<name>A0ABV9Q0B3_9BACL</name>
<dbReference type="EMBL" id="JBHSHC010000052">
    <property type="protein sequence ID" value="MFC4767249.1"/>
    <property type="molecule type" value="Genomic_DNA"/>
</dbReference>
<reference evidence="2" key="1">
    <citation type="journal article" date="2019" name="Int. J. Syst. Evol. Microbiol.">
        <title>The Global Catalogue of Microorganisms (GCM) 10K type strain sequencing project: providing services to taxonomists for standard genome sequencing and annotation.</title>
        <authorList>
            <consortium name="The Broad Institute Genomics Platform"/>
            <consortium name="The Broad Institute Genome Sequencing Center for Infectious Disease"/>
            <person name="Wu L."/>
            <person name="Ma J."/>
        </authorList>
    </citation>
    <scope>NUCLEOTIDE SEQUENCE [LARGE SCALE GENOMIC DNA]</scope>
    <source>
        <strain evidence="2">WYCCWR 12678</strain>
    </source>
</reference>
<organism evidence="1 2">
    <name type="scientific">Effusibacillus consociatus</name>
    <dbReference type="NCBI Taxonomy" id="1117041"/>
    <lineage>
        <taxon>Bacteria</taxon>
        <taxon>Bacillati</taxon>
        <taxon>Bacillota</taxon>
        <taxon>Bacilli</taxon>
        <taxon>Bacillales</taxon>
        <taxon>Alicyclobacillaceae</taxon>
        <taxon>Effusibacillus</taxon>
    </lineage>
</organism>
<dbReference type="Gene3D" id="3.30.450.40">
    <property type="match status" value="1"/>
</dbReference>